<proteinExistence type="predicted"/>
<protein>
    <submittedName>
        <fullName evidence="2">Uncharacterized protein</fullName>
    </submittedName>
</protein>
<reference evidence="2" key="2">
    <citation type="journal article" date="2024" name="Plant">
        <title>Genomic evolution and insights into agronomic trait innovations of Sesamum species.</title>
        <authorList>
            <person name="Miao H."/>
            <person name="Wang L."/>
            <person name="Qu L."/>
            <person name="Liu H."/>
            <person name="Sun Y."/>
            <person name="Le M."/>
            <person name="Wang Q."/>
            <person name="Wei S."/>
            <person name="Zheng Y."/>
            <person name="Lin W."/>
            <person name="Duan Y."/>
            <person name="Cao H."/>
            <person name="Xiong S."/>
            <person name="Wang X."/>
            <person name="Wei L."/>
            <person name="Li C."/>
            <person name="Ma Q."/>
            <person name="Ju M."/>
            <person name="Zhao R."/>
            <person name="Li G."/>
            <person name="Mu C."/>
            <person name="Tian Q."/>
            <person name="Mei H."/>
            <person name="Zhang T."/>
            <person name="Gao T."/>
            <person name="Zhang H."/>
        </authorList>
    </citation>
    <scope>NUCLEOTIDE SEQUENCE</scope>
    <source>
        <strain evidence="2">KEN8</strain>
    </source>
</reference>
<comment type="caution">
    <text evidence="2">The sequence shown here is derived from an EMBL/GenBank/DDBJ whole genome shotgun (WGS) entry which is preliminary data.</text>
</comment>
<dbReference type="EMBL" id="JACGWM010001685">
    <property type="protein sequence ID" value="KAL0289593.1"/>
    <property type="molecule type" value="Genomic_DNA"/>
</dbReference>
<name>A0AAW2J735_9LAMI</name>
<dbReference type="Gene3D" id="2.40.70.10">
    <property type="entry name" value="Acid Proteases"/>
    <property type="match status" value="1"/>
</dbReference>
<organism evidence="2">
    <name type="scientific">Sesamum calycinum</name>
    <dbReference type="NCBI Taxonomy" id="2727403"/>
    <lineage>
        <taxon>Eukaryota</taxon>
        <taxon>Viridiplantae</taxon>
        <taxon>Streptophyta</taxon>
        <taxon>Embryophyta</taxon>
        <taxon>Tracheophyta</taxon>
        <taxon>Spermatophyta</taxon>
        <taxon>Magnoliopsida</taxon>
        <taxon>eudicotyledons</taxon>
        <taxon>Gunneridae</taxon>
        <taxon>Pentapetalae</taxon>
        <taxon>asterids</taxon>
        <taxon>lamiids</taxon>
        <taxon>Lamiales</taxon>
        <taxon>Pedaliaceae</taxon>
        <taxon>Sesamum</taxon>
    </lineage>
</organism>
<dbReference type="AlphaFoldDB" id="A0AAW2J735"/>
<feature type="compositionally biased region" description="Basic and acidic residues" evidence="1">
    <location>
        <begin position="119"/>
        <end position="139"/>
    </location>
</feature>
<dbReference type="PANTHER" id="PTHR33240">
    <property type="entry name" value="OS08G0508500 PROTEIN"/>
    <property type="match status" value="1"/>
</dbReference>
<accession>A0AAW2J735</accession>
<gene>
    <name evidence="2" type="ORF">Scaly_2698700</name>
</gene>
<dbReference type="CDD" id="cd00303">
    <property type="entry name" value="retropepsin_like"/>
    <property type="match status" value="1"/>
</dbReference>
<evidence type="ECO:0000313" key="2">
    <source>
        <dbReference type="EMBL" id="KAL0289593.1"/>
    </source>
</evidence>
<evidence type="ECO:0000256" key="1">
    <source>
        <dbReference type="SAM" id="MobiDB-lite"/>
    </source>
</evidence>
<sequence>MWEQVAALAPARVATPSDADAPEEEASRNSELSLFAIPQKDNEPLKEYVQRLNAAALERPFATQEVKASAFSQGLLDGNFFKSLAKKSLSKFDALLARAAKYINIEDAQAAKKKSRGEKRKEAKEEAPSTKPRMELRDRKSPFPQKVNAVYTLLTVPITQALMAVEEKGLLARPKLWKDDPHRPKRAKKSGPNTYHNDALVVTALLSNYEVGHIFIDSVSSVDILFGEAYNQMQLGNILLEKVNTSLYGFAGEVVHPRGMISLPLTLGTWTLRKTCMLMFLVVDVSSAYNAILGMPSLNTFQAIVSSYHMKIRFSSLRGVGEVQGDPL</sequence>
<reference evidence="2" key="1">
    <citation type="submission" date="2020-06" db="EMBL/GenBank/DDBJ databases">
        <authorList>
            <person name="Li T."/>
            <person name="Hu X."/>
            <person name="Zhang T."/>
            <person name="Song X."/>
            <person name="Zhang H."/>
            <person name="Dai N."/>
            <person name="Sheng W."/>
            <person name="Hou X."/>
            <person name="Wei L."/>
        </authorList>
    </citation>
    <scope>NUCLEOTIDE SEQUENCE</scope>
    <source>
        <strain evidence="2">KEN8</strain>
        <tissue evidence="2">Leaf</tissue>
    </source>
</reference>
<feature type="region of interest" description="Disordered" evidence="1">
    <location>
        <begin position="109"/>
        <end position="139"/>
    </location>
</feature>
<dbReference type="PANTHER" id="PTHR33240:SF15">
    <property type="entry name" value="GAG-PRO-LIKE PROTEIN"/>
    <property type="match status" value="1"/>
</dbReference>
<feature type="region of interest" description="Disordered" evidence="1">
    <location>
        <begin position="1"/>
        <end position="30"/>
    </location>
</feature>
<dbReference type="InterPro" id="IPR021109">
    <property type="entry name" value="Peptidase_aspartic_dom_sf"/>
</dbReference>